<dbReference type="EMBL" id="JAUIQD010000007">
    <property type="protein sequence ID" value="KAK3344150.1"/>
    <property type="molecule type" value="Genomic_DNA"/>
</dbReference>
<feature type="compositionally biased region" description="Polar residues" evidence="2">
    <location>
        <begin position="50"/>
        <end position="62"/>
    </location>
</feature>
<feature type="region of interest" description="Disordered" evidence="2">
    <location>
        <begin position="42"/>
        <end position="101"/>
    </location>
</feature>
<evidence type="ECO:0000313" key="3">
    <source>
        <dbReference type="EMBL" id="KAK3344150.1"/>
    </source>
</evidence>
<name>A0AAJ0H999_9PEZI</name>
<accession>A0AAJ0H999</accession>
<feature type="compositionally biased region" description="Acidic residues" evidence="2">
    <location>
        <begin position="143"/>
        <end position="154"/>
    </location>
</feature>
<reference evidence="3" key="1">
    <citation type="journal article" date="2023" name="Mol. Phylogenet. Evol.">
        <title>Genome-scale phylogeny and comparative genomics of the fungal order Sordariales.</title>
        <authorList>
            <person name="Hensen N."/>
            <person name="Bonometti L."/>
            <person name="Westerberg I."/>
            <person name="Brannstrom I.O."/>
            <person name="Guillou S."/>
            <person name="Cros-Aarteil S."/>
            <person name="Calhoun S."/>
            <person name="Haridas S."/>
            <person name="Kuo A."/>
            <person name="Mondo S."/>
            <person name="Pangilinan J."/>
            <person name="Riley R."/>
            <person name="LaButti K."/>
            <person name="Andreopoulos B."/>
            <person name="Lipzen A."/>
            <person name="Chen C."/>
            <person name="Yan M."/>
            <person name="Daum C."/>
            <person name="Ng V."/>
            <person name="Clum A."/>
            <person name="Steindorff A."/>
            <person name="Ohm R.A."/>
            <person name="Martin F."/>
            <person name="Silar P."/>
            <person name="Natvig D.O."/>
            <person name="Lalanne C."/>
            <person name="Gautier V."/>
            <person name="Ament-Velasquez S.L."/>
            <person name="Kruys A."/>
            <person name="Hutchinson M.I."/>
            <person name="Powell A.J."/>
            <person name="Barry K."/>
            <person name="Miller A.N."/>
            <person name="Grigoriev I.V."/>
            <person name="Debuchy R."/>
            <person name="Gladieux P."/>
            <person name="Hiltunen Thoren M."/>
            <person name="Johannesson H."/>
        </authorList>
    </citation>
    <scope>NUCLEOTIDE SEQUENCE</scope>
    <source>
        <strain evidence="3">CBS 955.72</strain>
    </source>
</reference>
<sequence length="522" mass="57470">MGLSTGCPQRSEEDRASVFCVDRPEDARHLVVPDHPAYQALREAREGVPASNSAGQLSQTLVESRDEAPADDSDGEPSPSPSVSPPSSGGDSPSSAQPAERACSALFLQEFRGPIAFLGESVEIKATGQNEEQQADEQREVEQQEVEQQEVEQDIEQRDIDGSQEDHAESISTEKPDTLSHNSPHLRHPTPEEHTHSLSSTVELFLFDDGFVSDDEGPRETGRISPCTFAHWAQGTCHCRTHGELKPKISKNVPRRRPDTPAINSEPERDRTNIPRRDQQCESDGAKLTEEYDVPSDTSPVWTAPGVMPHRFMDGPKGAAFERMNPNAGRELRIARYGELNVPSMPPLSTAESFTLEEVNAAVLEHPDVLFDDIPGAQAESVIHQSYAVIAQLADEDKHLQTENFELRSKLRERQSQLEAARTAAAHLAAAAEAHRRARIREHVAVHLRDLRHEIDTRFVTVSSAKGEGEQLREELVRVEAEIQQVCHEAGRERVEELVRGVKGLGVDGEVFLGGGKTSPSG</sequence>
<keyword evidence="4" id="KW-1185">Reference proteome</keyword>
<evidence type="ECO:0000256" key="2">
    <source>
        <dbReference type="SAM" id="MobiDB-lite"/>
    </source>
</evidence>
<organism evidence="3 4">
    <name type="scientific">Lasiosphaeria hispida</name>
    <dbReference type="NCBI Taxonomy" id="260671"/>
    <lineage>
        <taxon>Eukaryota</taxon>
        <taxon>Fungi</taxon>
        <taxon>Dikarya</taxon>
        <taxon>Ascomycota</taxon>
        <taxon>Pezizomycotina</taxon>
        <taxon>Sordariomycetes</taxon>
        <taxon>Sordariomycetidae</taxon>
        <taxon>Sordariales</taxon>
        <taxon>Lasiosphaeriaceae</taxon>
        <taxon>Lasiosphaeria</taxon>
    </lineage>
</organism>
<proteinExistence type="predicted"/>
<dbReference type="Proteomes" id="UP001275084">
    <property type="component" value="Unassembled WGS sequence"/>
</dbReference>
<feature type="region of interest" description="Disordered" evidence="2">
    <location>
        <begin position="248"/>
        <end position="286"/>
    </location>
</feature>
<feature type="region of interest" description="Disordered" evidence="2">
    <location>
        <begin position="127"/>
        <end position="198"/>
    </location>
</feature>
<feature type="compositionally biased region" description="Basic and acidic residues" evidence="2">
    <location>
        <begin position="266"/>
        <end position="286"/>
    </location>
</feature>
<evidence type="ECO:0000256" key="1">
    <source>
        <dbReference type="SAM" id="Coils"/>
    </source>
</evidence>
<protein>
    <submittedName>
        <fullName evidence="3">Uncharacterized protein</fullName>
    </submittedName>
</protein>
<dbReference type="AlphaFoldDB" id="A0AAJ0H999"/>
<gene>
    <name evidence="3" type="ORF">B0T25DRAFT_522149</name>
</gene>
<feature type="compositionally biased region" description="Low complexity" evidence="2">
    <location>
        <begin position="85"/>
        <end position="99"/>
    </location>
</feature>
<feature type="coiled-coil region" evidence="1">
    <location>
        <begin position="462"/>
        <end position="489"/>
    </location>
</feature>
<feature type="compositionally biased region" description="Basic and acidic residues" evidence="2">
    <location>
        <begin position="155"/>
        <end position="178"/>
    </location>
</feature>
<comment type="caution">
    <text evidence="3">The sequence shown here is derived from an EMBL/GenBank/DDBJ whole genome shotgun (WGS) entry which is preliminary data.</text>
</comment>
<reference evidence="3" key="2">
    <citation type="submission" date="2023-06" db="EMBL/GenBank/DDBJ databases">
        <authorList>
            <consortium name="Lawrence Berkeley National Laboratory"/>
            <person name="Haridas S."/>
            <person name="Hensen N."/>
            <person name="Bonometti L."/>
            <person name="Westerberg I."/>
            <person name="Brannstrom I.O."/>
            <person name="Guillou S."/>
            <person name="Cros-Aarteil S."/>
            <person name="Calhoun S."/>
            <person name="Kuo A."/>
            <person name="Mondo S."/>
            <person name="Pangilinan J."/>
            <person name="Riley R."/>
            <person name="Labutti K."/>
            <person name="Andreopoulos B."/>
            <person name="Lipzen A."/>
            <person name="Chen C."/>
            <person name="Yanf M."/>
            <person name="Daum C."/>
            <person name="Ng V."/>
            <person name="Clum A."/>
            <person name="Steindorff A."/>
            <person name="Ohm R."/>
            <person name="Martin F."/>
            <person name="Silar P."/>
            <person name="Natvig D."/>
            <person name="Lalanne C."/>
            <person name="Gautier V."/>
            <person name="Ament-Velasquez S.L."/>
            <person name="Kruys A."/>
            <person name="Hutchinson M.I."/>
            <person name="Powell A.J."/>
            <person name="Barry K."/>
            <person name="Miller A.N."/>
            <person name="Grigoriev I.V."/>
            <person name="Debuchy R."/>
            <person name="Gladieux P."/>
            <person name="Thoren M.H."/>
            <person name="Johannesson H."/>
        </authorList>
    </citation>
    <scope>NUCLEOTIDE SEQUENCE</scope>
    <source>
        <strain evidence="3">CBS 955.72</strain>
    </source>
</reference>
<keyword evidence="1" id="KW-0175">Coiled coil</keyword>
<evidence type="ECO:0000313" key="4">
    <source>
        <dbReference type="Proteomes" id="UP001275084"/>
    </source>
</evidence>